<feature type="transmembrane region" description="Helical" evidence="1">
    <location>
        <begin position="47"/>
        <end position="63"/>
    </location>
</feature>
<dbReference type="Pfam" id="PF09578">
    <property type="entry name" value="Spore_YabQ"/>
    <property type="match status" value="1"/>
</dbReference>
<sequence length="175" mass="19577">MEISVSSQTMAFLLSCLLGAGLAAVYDVFRILRIALPQPAPVIAAQDFAYLLICAGATFFYLMTTVSGQIRLFVLVGEVIGWVLYYFTIGEVVMKAAHTVIDFVYRLLRLLLAPFIFVGKRLYRILSRAGKKVEARAKKISTNGKMRLKQQRLLLYNLIKIPGRKTRIVKGGDSQ</sequence>
<evidence type="ECO:0000313" key="2">
    <source>
        <dbReference type="EMBL" id="VYS87570.1"/>
    </source>
</evidence>
<gene>
    <name evidence="2" type="ORF">AULFYP135_00730</name>
</gene>
<dbReference type="NCBIfam" id="TIGR02893">
    <property type="entry name" value="spore_yabQ"/>
    <property type="match status" value="1"/>
</dbReference>
<dbReference type="EMBL" id="CACRSL010000003">
    <property type="protein sequence ID" value="VYS87570.1"/>
    <property type="molecule type" value="Genomic_DNA"/>
</dbReference>
<keyword evidence="1" id="KW-1133">Transmembrane helix</keyword>
<reference evidence="2" key="1">
    <citation type="submission" date="2019-11" db="EMBL/GenBank/DDBJ databases">
        <authorList>
            <person name="Feng L."/>
        </authorList>
    </citation>
    <scope>NUCLEOTIDE SEQUENCE</scope>
    <source>
        <strain evidence="2">AundefinedLFYP135</strain>
    </source>
</reference>
<dbReference type="AlphaFoldDB" id="A0A6N2S7Z6"/>
<dbReference type="InterPro" id="IPR019074">
    <property type="entry name" value="YabQ"/>
</dbReference>
<accession>A0A6N2S7Z6</accession>
<name>A0A6N2S7Z6_9FIRM</name>
<evidence type="ECO:0000256" key="1">
    <source>
        <dbReference type="SAM" id="Phobius"/>
    </source>
</evidence>
<organism evidence="2">
    <name type="scientific">uncultured Anaerotruncus sp</name>
    <dbReference type="NCBI Taxonomy" id="905011"/>
    <lineage>
        <taxon>Bacteria</taxon>
        <taxon>Bacillati</taxon>
        <taxon>Bacillota</taxon>
        <taxon>Clostridia</taxon>
        <taxon>Eubacteriales</taxon>
        <taxon>Oscillospiraceae</taxon>
        <taxon>Anaerotruncus</taxon>
        <taxon>environmental samples</taxon>
    </lineage>
</organism>
<protein>
    <submittedName>
        <fullName evidence="2">Spore cortex protein YabQ (Spore_YabQ)</fullName>
    </submittedName>
</protein>
<feature type="transmembrane region" description="Helical" evidence="1">
    <location>
        <begin position="103"/>
        <end position="123"/>
    </location>
</feature>
<keyword evidence="1" id="KW-0812">Transmembrane</keyword>
<proteinExistence type="predicted"/>
<keyword evidence="1" id="KW-0472">Membrane</keyword>
<feature type="transmembrane region" description="Helical" evidence="1">
    <location>
        <begin position="70"/>
        <end position="88"/>
    </location>
</feature>